<dbReference type="GO" id="GO:0005524">
    <property type="term" value="F:ATP binding"/>
    <property type="evidence" value="ECO:0007669"/>
    <property type="project" value="UniProtKB-KW"/>
</dbReference>
<dbReference type="SMART" id="SM00382">
    <property type="entry name" value="AAA"/>
    <property type="match status" value="1"/>
</dbReference>
<accession>A0A398DNT5</accession>
<sequence length="226" mass="24933">MEEVTTTVAVKPVVMLEGVSKVIRGRTILEDVSFEIPPAQIVGLSGLNGSGKSTLLKVIGGFIYPTEGRVVVFGKEIGKEAEFPDKTGVLIEKPGFLTSMSGRKNLELLASIRNEIGEKEIREVITLVGLDPDDKRPVRAYSTGMIQRLGIAQALMEHPELLLLDEPTSNLDREGITIVHNVLRDLKKKGITILMTSPNMEELRYICDTVFWVENGHLGKEPPQMQ</sequence>
<evidence type="ECO:0000256" key="3">
    <source>
        <dbReference type="ARBA" id="ARBA00022741"/>
    </source>
</evidence>
<feature type="domain" description="ABC transporter" evidence="5">
    <location>
        <begin position="14"/>
        <end position="225"/>
    </location>
</feature>
<keyword evidence="2" id="KW-0813">Transport</keyword>
<organism evidence="6 8">
    <name type="scientific">Candidatus Cryosericum odellii</name>
    <dbReference type="NCBI Taxonomy" id="2290917"/>
    <lineage>
        <taxon>Bacteria</taxon>
        <taxon>Pseudomonadati</taxon>
        <taxon>Caldisericota/Cryosericota group</taxon>
        <taxon>Candidatus Cryosericota</taxon>
        <taxon>Candidatus Cryosericia</taxon>
        <taxon>Candidatus Cryosericales</taxon>
        <taxon>Candidatus Cryosericaceae</taxon>
        <taxon>Candidatus Cryosericum</taxon>
    </lineage>
</organism>
<evidence type="ECO:0000313" key="6">
    <source>
        <dbReference type="EMBL" id="RIE09302.1"/>
    </source>
</evidence>
<evidence type="ECO:0000313" key="8">
    <source>
        <dbReference type="Proteomes" id="UP000266260"/>
    </source>
</evidence>
<evidence type="ECO:0000259" key="5">
    <source>
        <dbReference type="PROSITE" id="PS50893"/>
    </source>
</evidence>
<keyword evidence="4 6" id="KW-0067">ATP-binding</keyword>
<dbReference type="Pfam" id="PF00005">
    <property type="entry name" value="ABC_tran"/>
    <property type="match status" value="1"/>
</dbReference>
<proteinExistence type="inferred from homology"/>
<dbReference type="SUPFAM" id="SSF52540">
    <property type="entry name" value="P-loop containing nucleoside triphosphate hydrolases"/>
    <property type="match status" value="1"/>
</dbReference>
<accession>A0A398D2F2</accession>
<dbReference type="RefSeq" id="WP_119119566.1">
    <property type="nucleotide sequence ID" value="NZ_QXIT01000054.1"/>
</dbReference>
<comment type="caution">
    <text evidence="6">The sequence shown here is derived from an EMBL/GenBank/DDBJ whole genome shotgun (WGS) entry which is preliminary data.</text>
</comment>
<gene>
    <name evidence="7" type="ORF">SMC5_03225</name>
    <name evidence="6" type="ORF">SMC6_03015</name>
</gene>
<dbReference type="OrthoDB" id="9809205at2"/>
<dbReference type="Proteomes" id="UP000266260">
    <property type="component" value="Unassembled WGS sequence"/>
</dbReference>
<dbReference type="EMBL" id="QXIT01000054">
    <property type="protein sequence ID" value="RIE09302.1"/>
    <property type="molecule type" value="Genomic_DNA"/>
</dbReference>
<dbReference type="PANTHER" id="PTHR43335:SF4">
    <property type="entry name" value="ABC TRANSPORTER, ATP-BINDING PROTEIN"/>
    <property type="match status" value="1"/>
</dbReference>
<dbReference type="Proteomes" id="UP000266489">
    <property type="component" value="Unassembled WGS sequence"/>
</dbReference>
<name>A0A398D2F2_9BACT</name>
<dbReference type="PANTHER" id="PTHR43335">
    <property type="entry name" value="ABC TRANSPORTER, ATP-BINDING PROTEIN"/>
    <property type="match status" value="1"/>
</dbReference>
<dbReference type="InterPro" id="IPR003593">
    <property type="entry name" value="AAA+_ATPase"/>
</dbReference>
<evidence type="ECO:0000313" key="7">
    <source>
        <dbReference type="EMBL" id="RIE12924.1"/>
    </source>
</evidence>
<dbReference type="AlphaFoldDB" id="A0A398D2F2"/>
<dbReference type="InterPro" id="IPR027417">
    <property type="entry name" value="P-loop_NTPase"/>
</dbReference>
<evidence type="ECO:0000256" key="1">
    <source>
        <dbReference type="ARBA" id="ARBA00005417"/>
    </source>
</evidence>
<dbReference type="Gene3D" id="3.40.50.300">
    <property type="entry name" value="P-loop containing nucleotide triphosphate hydrolases"/>
    <property type="match status" value="1"/>
</dbReference>
<dbReference type="GO" id="GO:0016887">
    <property type="term" value="F:ATP hydrolysis activity"/>
    <property type="evidence" value="ECO:0007669"/>
    <property type="project" value="InterPro"/>
</dbReference>
<evidence type="ECO:0000256" key="2">
    <source>
        <dbReference type="ARBA" id="ARBA00022448"/>
    </source>
</evidence>
<keyword evidence="8" id="KW-1185">Reference proteome</keyword>
<comment type="similarity">
    <text evidence="1">Belongs to the ABC transporter superfamily.</text>
</comment>
<reference evidence="8 9" key="1">
    <citation type="submission" date="2018-09" db="EMBL/GenBank/DDBJ databases">
        <title>Discovery and Ecogenomic Context for Candidatus Cryosericales, a Global Caldiserica Order Active in Thawing Permafrost.</title>
        <authorList>
            <person name="Martinez M.A."/>
            <person name="Woodcroft B.J."/>
            <person name="Ignacio Espinoza J.C."/>
            <person name="Zayed A."/>
            <person name="Singleton C.M."/>
            <person name="Boyd J."/>
            <person name="Li Y.-F."/>
            <person name="Purvine S."/>
            <person name="Maughan H."/>
            <person name="Hodgkins S.B."/>
            <person name="Anderson D."/>
            <person name="Sederholm M."/>
            <person name="Temperton B."/>
            <person name="Saleska S.R."/>
            <person name="Tyson G.W."/>
            <person name="Rich V.I."/>
        </authorList>
    </citation>
    <scope>NUCLEOTIDE SEQUENCE [LARGE SCALE GENOMIC DNA]</scope>
    <source>
        <strain evidence="7 9">SMC5</strain>
        <strain evidence="6 8">SMC6</strain>
    </source>
</reference>
<evidence type="ECO:0000313" key="9">
    <source>
        <dbReference type="Proteomes" id="UP000266489"/>
    </source>
</evidence>
<keyword evidence="3" id="KW-0547">Nucleotide-binding</keyword>
<dbReference type="EMBL" id="QXIU01000081">
    <property type="protein sequence ID" value="RIE12924.1"/>
    <property type="molecule type" value="Genomic_DNA"/>
</dbReference>
<protein>
    <submittedName>
        <fullName evidence="6">ATP-binding cassette domain-containing protein</fullName>
    </submittedName>
</protein>
<dbReference type="PROSITE" id="PS50893">
    <property type="entry name" value="ABC_TRANSPORTER_2"/>
    <property type="match status" value="1"/>
</dbReference>
<evidence type="ECO:0000256" key="4">
    <source>
        <dbReference type="ARBA" id="ARBA00022840"/>
    </source>
</evidence>
<dbReference type="InterPro" id="IPR003439">
    <property type="entry name" value="ABC_transporter-like_ATP-bd"/>
</dbReference>